<evidence type="ECO:0000259" key="8">
    <source>
        <dbReference type="PROSITE" id="PS51296"/>
    </source>
</evidence>
<name>A0A838L331_9SPHN</name>
<dbReference type="InterPro" id="IPR036922">
    <property type="entry name" value="Rieske_2Fe-2S_sf"/>
</dbReference>
<feature type="domain" description="Rieske" evidence="8">
    <location>
        <begin position="68"/>
        <end position="175"/>
    </location>
</feature>
<dbReference type="EMBL" id="JACEIB010000003">
    <property type="protein sequence ID" value="MBA2933801.1"/>
    <property type="molecule type" value="Genomic_DNA"/>
</dbReference>
<evidence type="ECO:0000256" key="3">
    <source>
        <dbReference type="ARBA" id="ARBA00022723"/>
    </source>
</evidence>
<dbReference type="GO" id="GO:0005506">
    <property type="term" value="F:iron ion binding"/>
    <property type="evidence" value="ECO:0007669"/>
    <property type="project" value="InterPro"/>
</dbReference>
<dbReference type="InterPro" id="IPR001663">
    <property type="entry name" value="Rng_hydr_dOase-A"/>
</dbReference>
<evidence type="ECO:0000256" key="7">
    <source>
        <dbReference type="SAM" id="MobiDB-lite"/>
    </source>
</evidence>
<evidence type="ECO:0000256" key="2">
    <source>
        <dbReference type="ARBA" id="ARBA00022714"/>
    </source>
</evidence>
<dbReference type="CDD" id="cd03469">
    <property type="entry name" value="Rieske_RO_Alpha_N"/>
    <property type="match status" value="1"/>
</dbReference>
<gene>
    <name evidence="9" type="ORF">HZF05_06770</name>
</gene>
<keyword evidence="5" id="KW-0408">Iron</keyword>
<dbReference type="Pfam" id="PF00355">
    <property type="entry name" value="Rieske"/>
    <property type="match status" value="1"/>
</dbReference>
<evidence type="ECO:0000313" key="10">
    <source>
        <dbReference type="Proteomes" id="UP000570166"/>
    </source>
</evidence>
<feature type="region of interest" description="Disordered" evidence="7">
    <location>
        <begin position="1"/>
        <end position="21"/>
    </location>
</feature>
<protein>
    <submittedName>
        <fullName evidence="9">Rieske 2Fe-2S domain-containing protein</fullName>
    </submittedName>
</protein>
<dbReference type="InterPro" id="IPR017941">
    <property type="entry name" value="Rieske_2Fe-2S"/>
</dbReference>
<dbReference type="GO" id="GO:0051537">
    <property type="term" value="F:2 iron, 2 sulfur cluster binding"/>
    <property type="evidence" value="ECO:0007669"/>
    <property type="project" value="UniProtKB-KW"/>
</dbReference>
<keyword evidence="4" id="KW-0560">Oxidoreductase</keyword>
<accession>A0A838L331</accession>
<dbReference type="AlphaFoldDB" id="A0A838L331"/>
<proteinExistence type="predicted"/>
<sequence>MNVMSKAIEPGRPGEGPPSAGQIEAVRKLPDNAKPNFPAVTRRLSSEIYFGEERYRLEQERAFRRLPLAIAPSAMLAPGTYVCRNGYGVPIIVTRDKQGEAHAFLNACRHRGSRLVQDEDAKKAGLFVCPYHAWSYDLAGKLRGVPREEVFEPLDKQALGLVELKSEERGGIIWVKIDKDADDDFSHVSDELISDLDALGVADMYLFAHRRHDVAGNWKLILDTFLEGYHVIRLHANTLGNRFEDTVTQVDRLGSHLRQTSGRPKFTRVLAEERAHSIDLIRRAVTFVYTLVPNCALIVSQDYVNLLVFSPQGPARTLVDNFMLTNRDPADDEKLRDKWQRSLDLTDGQAFPEDFFASAECQVGLSSGAAPDVYLGGLETAMIVYHDLLDEILGQGAAA</sequence>
<evidence type="ECO:0000256" key="6">
    <source>
        <dbReference type="ARBA" id="ARBA00023014"/>
    </source>
</evidence>
<dbReference type="PRINTS" id="PR00090">
    <property type="entry name" value="RNGDIOXGNASE"/>
</dbReference>
<evidence type="ECO:0000256" key="1">
    <source>
        <dbReference type="ARBA" id="ARBA00001962"/>
    </source>
</evidence>
<dbReference type="PROSITE" id="PS51296">
    <property type="entry name" value="RIESKE"/>
    <property type="match status" value="1"/>
</dbReference>
<evidence type="ECO:0000256" key="5">
    <source>
        <dbReference type="ARBA" id="ARBA00023004"/>
    </source>
</evidence>
<keyword evidence="6" id="KW-0411">Iron-sulfur</keyword>
<evidence type="ECO:0000313" key="9">
    <source>
        <dbReference type="EMBL" id="MBA2933801.1"/>
    </source>
</evidence>
<dbReference type="Proteomes" id="UP000570166">
    <property type="component" value="Unassembled WGS sequence"/>
</dbReference>
<dbReference type="SUPFAM" id="SSF55961">
    <property type="entry name" value="Bet v1-like"/>
    <property type="match status" value="1"/>
</dbReference>
<dbReference type="InterPro" id="IPR015879">
    <property type="entry name" value="Ring_hydroxy_dOase_asu_C_dom"/>
</dbReference>
<dbReference type="PANTHER" id="PTHR43756:SF5">
    <property type="entry name" value="CHOLINE MONOOXYGENASE, CHLOROPLASTIC"/>
    <property type="match status" value="1"/>
</dbReference>
<comment type="cofactor">
    <cofactor evidence="1">
        <name>Fe cation</name>
        <dbReference type="ChEBI" id="CHEBI:24875"/>
    </cofactor>
</comment>
<dbReference type="SUPFAM" id="SSF50022">
    <property type="entry name" value="ISP domain"/>
    <property type="match status" value="1"/>
</dbReference>
<organism evidence="9 10">
    <name type="scientific">Sphingomonas chungangi</name>
    <dbReference type="NCBI Taxonomy" id="2683589"/>
    <lineage>
        <taxon>Bacteria</taxon>
        <taxon>Pseudomonadati</taxon>
        <taxon>Pseudomonadota</taxon>
        <taxon>Alphaproteobacteria</taxon>
        <taxon>Sphingomonadales</taxon>
        <taxon>Sphingomonadaceae</taxon>
        <taxon>Sphingomonas</taxon>
    </lineage>
</organism>
<dbReference type="Gene3D" id="2.102.10.10">
    <property type="entry name" value="Rieske [2Fe-2S] iron-sulphur domain"/>
    <property type="match status" value="1"/>
</dbReference>
<keyword evidence="10" id="KW-1185">Reference proteome</keyword>
<dbReference type="GO" id="GO:0016491">
    <property type="term" value="F:oxidoreductase activity"/>
    <property type="evidence" value="ECO:0007669"/>
    <property type="project" value="UniProtKB-KW"/>
</dbReference>
<keyword evidence="2" id="KW-0001">2Fe-2S</keyword>
<comment type="caution">
    <text evidence="9">The sequence shown here is derived from an EMBL/GenBank/DDBJ whole genome shotgun (WGS) entry which is preliminary data.</text>
</comment>
<dbReference type="PANTHER" id="PTHR43756">
    <property type="entry name" value="CHOLINE MONOOXYGENASE, CHLOROPLASTIC"/>
    <property type="match status" value="1"/>
</dbReference>
<keyword evidence="3" id="KW-0479">Metal-binding</keyword>
<dbReference type="RefSeq" id="WP_160363598.1">
    <property type="nucleotide sequence ID" value="NZ_JACEIB010000003.1"/>
</dbReference>
<evidence type="ECO:0000256" key="4">
    <source>
        <dbReference type="ARBA" id="ARBA00023002"/>
    </source>
</evidence>
<dbReference type="Gene3D" id="3.90.380.10">
    <property type="entry name" value="Naphthalene 1,2-dioxygenase Alpha Subunit, Chain A, domain 1"/>
    <property type="match status" value="2"/>
</dbReference>
<dbReference type="Pfam" id="PF00848">
    <property type="entry name" value="Ring_hydroxyl_A"/>
    <property type="match status" value="1"/>
</dbReference>
<reference evidence="9 10" key="1">
    <citation type="submission" date="2020-07" db="EMBL/GenBank/DDBJ databases">
        <authorList>
            <person name="Sun Q."/>
        </authorList>
    </citation>
    <scope>NUCLEOTIDE SEQUENCE [LARGE SCALE GENOMIC DNA]</scope>
    <source>
        <strain evidence="9 10">CGMCC 1.13654</strain>
    </source>
</reference>